<gene>
    <name evidence="4" type="ORF">MGAL_10B052532</name>
</gene>
<reference evidence="4" key="1">
    <citation type="submission" date="2018-11" db="EMBL/GenBank/DDBJ databases">
        <authorList>
            <person name="Alioto T."/>
            <person name="Alioto T."/>
        </authorList>
    </citation>
    <scope>NUCLEOTIDE SEQUENCE</scope>
</reference>
<dbReference type="InterPro" id="IPR001005">
    <property type="entry name" value="SANT/Myb"/>
</dbReference>
<feature type="region of interest" description="Disordered" evidence="2">
    <location>
        <begin position="80"/>
        <end position="155"/>
    </location>
</feature>
<keyword evidence="1" id="KW-0862">Zinc</keyword>
<sequence length="422" mass="47145">MAASRFSMAGTAQSCVIMDGRELTLEQPLRGSGADITCNKIGMIPSILITHGFCFLDGKRTEWNKLPSWLAHDDDLGITSADEPKSIQPQSCENEPTREGDTSKTVHEGELRQEDPSDAVASLSATSPLAPEDQAETDLRMSSVEADPSVAESTEAQFPCTICERNFKSKIGLGQHERHAHPDLRNTHRIQNVKQNKERKRVNRTRIEEVGSNTDKKPKSKPRGVWSEDEVKKLQALCEELAGTKNINKAIALHLPGKTNKQVSDKRKSLKDACKSKPYKGVTDHVATGVPLPTKAREQLTPEALLEQYTAEVCDKGAEETFSENEDESGNKKCKKFEEGEKRRTEVNRKCRCKWKCKTIEEKEKRTRTGDVDYQVQSLNTLTEALVDKESTKKAVCRKMKGTSAPKKRVTLKKLKKLLAML</sequence>
<dbReference type="OrthoDB" id="9802488at2759"/>
<feature type="domain" description="C2H2-type" evidence="3">
    <location>
        <begin position="158"/>
        <end position="186"/>
    </location>
</feature>
<dbReference type="Proteomes" id="UP000596742">
    <property type="component" value="Unassembled WGS sequence"/>
</dbReference>
<evidence type="ECO:0000313" key="5">
    <source>
        <dbReference type="Proteomes" id="UP000596742"/>
    </source>
</evidence>
<dbReference type="InterPro" id="IPR013087">
    <property type="entry name" value="Znf_C2H2_type"/>
</dbReference>
<evidence type="ECO:0000256" key="2">
    <source>
        <dbReference type="SAM" id="MobiDB-lite"/>
    </source>
</evidence>
<dbReference type="PROSITE" id="PS00028">
    <property type="entry name" value="ZINC_FINGER_C2H2_1"/>
    <property type="match status" value="1"/>
</dbReference>
<evidence type="ECO:0000256" key="1">
    <source>
        <dbReference type="PROSITE-ProRule" id="PRU00042"/>
    </source>
</evidence>
<dbReference type="GO" id="GO:0008270">
    <property type="term" value="F:zinc ion binding"/>
    <property type="evidence" value="ECO:0007669"/>
    <property type="project" value="UniProtKB-KW"/>
</dbReference>
<feature type="compositionally biased region" description="Basic and acidic residues" evidence="2">
    <location>
        <begin position="205"/>
        <end position="217"/>
    </location>
</feature>
<organism evidence="4 5">
    <name type="scientific">Mytilus galloprovincialis</name>
    <name type="common">Mediterranean mussel</name>
    <dbReference type="NCBI Taxonomy" id="29158"/>
    <lineage>
        <taxon>Eukaryota</taxon>
        <taxon>Metazoa</taxon>
        <taxon>Spiralia</taxon>
        <taxon>Lophotrochozoa</taxon>
        <taxon>Mollusca</taxon>
        <taxon>Bivalvia</taxon>
        <taxon>Autobranchia</taxon>
        <taxon>Pteriomorphia</taxon>
        <taxon>Mytilida</taxon>
        <taxon>Mytiloidea</taxon>
        <taxon>Mytilidae</taxon>
        <taxon>Mytilinae</taxon>
        <taxon>Mytilus</taxon>
    </lineage>
</organism>
<protein>
    <recommendedName>
        <fullName evidence="3">C2H2-type domain-containing protein</fullName>
    </recommendedName>
</protein>
<keyword evidence="1" id="KW-0863">Zinc-finger</keyword>
<evidence type="ECO:0000313" key="4">
    <source>
        <dbReference type="EMBL" id="VDI82348.1"/>
    </source>
</evidence>
<dbReference type="EMBL" id="UYJE01010341">
    <property type="protein sequence ID" value="VDI82348.1"/>
    <property type="molecule type" value="Genomic_DNA"/>
</dbReference>
<accession>A0A8B6HND0</accession>
<evidence type="ECO:0000259" key="3">
    <source>
        <dbReference type="PROSITE" id="PS50157"/>
    </source>
</evidence>
<dbReference type="Gene3D" id="1.10.10.60">
    <property type="entry name" value="Homeodomain-like"/>
    <property type="match status" value="1"/>
</dbReference>
<keyword evidence="1" id="KW-0479">Metal-binding</keyword>
<proteinExistence type="predicted"/>
<dbReference type="PROSITE" id="PS50157">
    <property type="entry name" value="ZINC_FINGER_C2H2_2"/>
    <property type="match status" value="1"/>
</dbReference>
<feature type="compositionally biased region" description="Basic and acidic residues" evidence="2">
    <location>
        <begin position="95"/>
        <end position="115"/>
    </location>
</feature>
<name>A0A8B6HND0_MYTGA</name>
<dbReference type="CDD" id="cd00167">
    <property type="entry name" value="SANT"/>
    <property type="match status" value="1"/>
</dbReference>
<keyword evidence="5" id="KW-1185">Reference proteome</keyword>
<comment type="caution">
    <text evidence="4">The sequence shown here is derived from an EMBL/GenBank/DDBJ whole genome shotgun (WGS) entry which is preliminary data.</text>
</comment>
<dbReference type="AlphaFoldDB" id="A0A8B6HND0"/>
<feature type="region of interest" description="Disordered" evidence="2">
    <location>
        <begin position="178"/>
        <end position="227"/>
    </location>
</feature>